<evidence type="ECO:0000256" key="1">
    <source>
        <dbReference type="SAM" id="MobiDB-lite"/>
    </source>
</evidence>
<sequence>MPVDNCGMAGRQRSKVAPAIAATAAAVGNPQCNRPEGVMSKGMDQKKSDKKQPTKTLKEKRAAKKEKKK</sequence>
<gene>
    <name evidence="2" type="ORF">JR064_17610</name>
</gene>
<dbReference type="EMBL" id="JAFIWB010000024">
    <property type="protein sequence ID" value="MBN6103987.1"/>
    <property type="molecule type" value="Genomic_DNA"/>
</dbReference>
<dbReference type="RefSeq" id="WP_179570893.1">
    <property type="nucleotide sequence ID" value="NZ_JACSQX010000008.1"/>
</dbReference>
<evidence type="ECO:0000313" key="3">
    <source>
        <dbReference type="Proteomes" id="UP000695802"/>
    </source>
</evidence>
<protein>
    <submittedName>
        <fullName evidence="2">Uncharacterized protein</fullName>
    </submittedName>
</protein>
<feature type="region of interest" description="Disordered" evidence="1">
    <location>
        <begin position="28"/>
        <end position="69"/>
    </location>
</feature>
<comment type="caution">
    <text evidence="2">The sequence shown here is derived from an EMBL/GenBank/DDBJ whole genome shotgun (WGS) entry which is preliminary data.</text>
</comment>
<organism evidence="2 3">
    <name type="scientific">Xanthomonas bonasiae</name>
    <dbReference type="NCBI Taxonomy" id="2810351"/>
    <lineage>
        <taxon>Bacteria</taxon>
        <taxon>Pseudomonadati</taxon>
        <taxon>Pseudomonadota</taxon>
        <taxon>Gammaproteobacteria</taxon>
        <taxon>Lysobacterales</taxon>
        <taxon>Lysobacteraceae</taxon>
        <taxon>Xanthomonas</taxon>
    </lineage>
</organism>
<name>A0ABS3B5X8_9XANT</name>
<keyword evidence="3" id="KW-1185">Reference proteome</keyword>
<feature type="compositionally biased region" description="Basic and acidic residues" evidence="1">
    <location>
        <begin position="43"/>
        <end position="60"/>
    </location>
</feature>
<reference evidence="2 3" key="1">
    <citation type="submission" date="2021-02" db="EMBL/GenBank/DDBJ databases">
        <title>Taxonomically Unique Crown Gall-Associated Xanthomonas Stains Have Deficiency in Virulence Repertories.</title>
        <authorList>
            <person name="Mafakheri H."/>
            <person name="Taghavi S.M."/>
            <person name="Dimkic I."/>
            <person name="Nemanja K."/>
            <person name="Osdaghi E."/>
        </authorList>
    </citation>
    <scope>NUCLEOTIDE SEQUENCE [LARGE SCALE GENOMIC DNA]</scope>
    <source>
        <strain evidence="2 3">FX4</strain>
    </source>
</reference>
<accession>A0ABS3B5X8</accession>
<proteinExistence type="predicted"/>
<dbReference type="Proteomes" id="UP000695802">
    <property type="component" value="Unassembled WGS sequence"/>
</dbReference>
<evidence type="ECO:0000313" key="2">
    <source>
        <dbReference type="EMBL" id="MBN6103987.1"/>
    </source>
</evidence>